<feature type="compositionally biased region" description="Basic and acidic residues" evidence="8">
    <location>
        <begin position="272"/>
        <end position="289"/>
    </location>
</feature>
<dbReference type="Ensembl" id="ENSORLT00015026203.1">
    <property type="protein sequence ID" value="ENSORLP00015017690.1"/>
    <property type="gene ID" value="ENSORLG00015019104.1"/>
</dbReference>
<reference evidence="10 11" key="2">
    <citation type="submission" date="2017-04" db="EMBL/GenBank/DDBJ databases">
        <title>CpG methylation of centromeres and impact of large insertions on vertebrate speciation.</title>
        <authorList>
            <person name="Ichikawa K."/>
            <person name="Yoshimura J."/>
            <person name="Morishita S."/>
        </authorList>
    </citation>
    <scope>NUCLEOTIDE SEQUENCE</scope>
    <source>
        <strain evidence="10 11">HSOK</strain>
    </source>
</reference>
<evidence type="ECO:0000256" key="6">
    <source>
        <dbReference type="PROSITE-ProRule" id="PRU10141"/>
    </source>
</evidence>
<dbReference type="PROSITE" id="PS00108">
    <property type="entry name" value="PROTEIN_KINASE_ST"/>
    <property type="match status" value="1"/>
</dbReference>
<reference key="1">
    <citation type="journal article" date="2007" name="Nature">
        <title>The medaka draft genome and insights into vertebrate genome evolution.</title>
        <authorList>
            <person name="Kasahara M."/>
            <person name="Naruse K."/>
            <person name="Sasaki S."/>
            <person name="Nakatani Y."/>
            <person name="Qu W."/>
            <person name="Ahsan B."/>
            <person name="Yamada T."/>
            <person name="Nagayasu Y."/>
            <person name="Doi K."/>
            <person name="Kasai Y."/>
            <person name="Jindo T."/>
            <person name="Kobayashi D."/>
            <person name="Shimada A."/>
            <person name="Toyoda A."/>
            <person name="Kuroki Y."/>
            <person name="Fujiyama A."/>
            <person name="Sasaki T."/>
            <person name="Shimizu A."/>
            <person name="Asakawa S."/>
            <person name="Shimizu N."/>
            <person name="Hashimoto S."/>
            <person name="Yang J."/>
            <person name="Lee Y."/>
            <person name="Matsushima K."/>
            <person name="Sugano S."/>
            <person name="Sakaizumi M."/>
            <person name="Narita T."/>
            <person name="Ohishi K."/>
            <person name="Haga S."/>
            <person name="Ohta F."/>
            <person name="Nomoto H."/>
            <person name="Nogata K."/>
            <person name="Morishita T."/>
            <person name="Endo T."/>
            <person name="Shin-I T."/>
            <person name="Takeda H."/>
            <person name="Morishita S."/>
            <person name="Kohara Y."/>
        </authorList>
    </citation>
    <scope>NUCLEOTIDE SEQUENCE [LARGE SCALE GENOMIC DNA]</scope>
    <source>
        <strain>Hd-rR</strain>
    </source>
</reference>
<dbReference type="Pfam" id="PF00069">
    <property type="entry name" value="Pkinase"/>
    <property type="match status" value="1"/>
</dbReference>
<evidence type="ECO:0000256" key="8">
    <source>
        <dbReference type="SAM" id="MobiDB-lite"/>
    </source>
</evidence>
<protein>
    <recommendedName>
        <fullName evidence="9">Protein kinase domain-containing protein</fullName>
    </recommendedName>
</protein>
<organism evidence="10 11">
    <name type="scientific">Oryzias latipes</name>
    <name type="common">Japanese rice fish</name>
    <name type="synonym">Japanese killifish</name>
    <dbReference type="NCBI Taxonomy" id="8090"/>
    <lineage>
        <taxon>Eukaryota</taxon>
        <taxon>Metazoa</taxon>
        <taxon>Chordata</taxon>
        <taxon>Craniata</taxon>
        <taxon>Vertebrata</taxon>
        <taxon>Euteleostomi</taxon>
        <taxon>Actinopterygii</taxon>
        <taxon>Neopterygii</taxon>
        <taxon>Teleostei</taxon>
        <taxon>Neoteleostei</taxon>
        <taxon>Acanthomorphata</taxon>
        <taxon>Ovalentaria</taxon>
        <taxon>Atherinomorphae</taxon>
        <taxon>Beloniformes</taxon>
        <taxon>Adrianichthyidae</taxon>
        <taxon>Oryziinae</taxon>
        <taxon>Oryzias</taxon>
    </lineage>
</organism>
<accession>A0A3P9ICU5</accession>
<dbReference type="PROSITE" id="PS00107">
    <property type="entry name" value="PROTEIN_KINASE_ATP"/>
    <property type="match status" value="1"/>
</dbReference>
<dbReference type="SMART" id="SM00220">
    <property type="entry name" value="S_TKc"/>
    <property type="match status" value="1"/>
</dbReference>
<dbReference type="AlphaFoldDB" id="A0A3P9ICU5"/>
<keyword evidence="5 6" id="KW-0067">ATP-binding</keyword>
<dbReference type="Proteomes" id="UP000265200">
    <property type="component" value="Chromosome 7"/>
</dbReference>
<dbReference type="GO" id="GO:0005524">
    <property type="term" value="F:ATP binding"/>
    <property type="evidence" value="ECO:0007669"/>
    <property type="project" value="UniProtKB-UniRule"/>
</dbReference>
<dbReference type="InterPro" id="IPR011009">
    <property type="entry name" value="Kinase-like_dom_sf"/>
</dbReference>
<evidence type="ECO:0000313" key="10">
    <source>
        <dbReference type="Ensembl" id="ENSORLP00015017690.1"/>
    </source>
</evidence>
<evidence type="ECO:0000256" key="7">
    <source>
        <dbReference type="RuleBase" id="RU000304"/>
    </source>
</evidence>
<dbReference type="InterPro" id="IPR008271">
    <property type="entry name" value="Ser/Thr_kinase_AS"/>
</dbReference>
<dbReference type="PANTHER" id="PTHR24058">
    <property type="entry name" value="DUAL SPECIFICITY PROTEIN KINASE"/>
    <property type="match status" value="1"/>
</dbReference>
<name>A0A3P9ICU5_ORYLA</name>
<keyword evidence="3 6" id="KW-0547">Nucleotide-binding</keyword>
<evidence type="ECO:0000256" key="2">
    <source>
        <dbReference type="ARBA" id="ARBA00022679"/>
    </source>
</evidence>
<proteinExistence type="inferred from homology"/>
<dbReference type="Gene3D" id="3.30.200.20">
    <property type="entry name" value="Phosphorylase Kinase, domain 1"/>
    <property type="match status" value="1"/>
</dbReference>
<dbReference type="InterPro" id="IPR000719">
    <property type="entry name" value="Prot_kinase_dom"/>
</dbReference>
<evidence type="ECO:0000256" key="4">
    <source>
        <dbReference type="ARBA" id="ARBA00022777"/>
    </source>
</evidence>
<feature type="region of interest" description="Disordered" evidence="8">
    <location>
        <begin position="262"/>
        <end position="374"/>
    </location>
</feature>
<evidence type="ECO:0000313" key="11">
    <source>
        <dbReference type="Proteomes" id="UP000265200"/>
    </source>
</evidence>
<evidence type="ECO:0000256" key="5">
    <source>
        <dbReference type="ARBA" id="ARBA00022840"/>
    </source>
</evidence>
<dbReference type="Gene3D" id="1.10.510.10">
    <property type="entry name" value="Transferase(Phosphotransferase) domain 1"/>
    <property type="match status" value="1"/>
</dbReference>
<feature type="binding site" evidence="6">
    <location>
        <position position="37"/>
    </location>
    <ligand>
        <name>ATP</name>
        <dbReference type="ChEBI" id="CHEBI:30616"/>
    </ligand>
</feature>
<sequence>VESFGKLKNIIIFLGEGTFGKVAKCKNLSTNKDVAIKIIKNGFDNAGENELKALIEISKLDADEYNLVKCVDVFLYKSHVCIVFEILDQSLYDFLEDRRFRPLFVQEIRAIAWQLLIALKGLKSINLVHCDIKLDNIMLVNQDSKPFRVKLIDFGLASKTKDIPTGTRLQNICFRAPEVILGLPLDERLDMWTVGYVLALLYTGFCIHPWDSEYNIIRAMVEMQGMPDSELIDQGLYTNRSFDDLKNMYHDQKKMTEMLEVDPNKRISPNDALRHPFFKLEKKEPKTTKPQEPAVVEVHQQPEAKEVTSVPHGPAANPQERSSNNNKTSLVQQQKAEKRKNPAASRKRKNSHRQSQDRENSWQMGAAVKKKKRS</sequence>
<feature type="compositionally biased region" description="Polar residues" evidence="8">
    <location>
        <begin position="319"/>
        <end position="334"/>
    </location>
</feature>
<dbReference type="PANTHER" id="PTHR24058:SF53">
    <property type="entry name" value="HOMEODOMAIN-INTERACTING PROTEIN KINASE 2"/>
    <property type="match status" value="1"/>
</dbReference>
<keyword evidence="4" id="KW-0418">Kinase</keyword>
<evidence type="ECO:0000256" key="1">
    <source>
        <dbReference type="ARBA" id="ARBA00022527"/>
    </source>
</evidence>
<evidence type="ECO:0000256" key="3">
    <source>
        <dbReference type="ARBA" id="ARBA00022741"/>
    </source>
</evidence>
<evidence type="ECO:0000259" key="9">
    <source>
        <dbReference type="PROSITE" id="PS50011"/>
    </source>
</evidence>
<comment type="similarity">
    <text evidence="7">Belongs to the protein kinase superfamily.</text>
</comment>
<feature type="domain" description="Protein kinase" evidence="9">
    <location>
        <begin position="8"/>
        <end position="278"/>
    </location>
</feature>
<reference evidence="10" key="4">
    <citation type="submission" date="2025-09" db="UniProtKB">
        <authorList>
            <consortium name="Ensembl"/>
        </authorList>
    </citation>
    <scope>IDENTIFICATION</scope>
    <source>
        <strain evidence="10">HSOK</strain>
    </source>
</reference>
<keyword evidence="1 7" id="KW-0723">Serine/threonine-protein kinase</keyword>
<dbReference type="GO" id="GO:0004674">
    <property type="term" value="F:protein serine/threonine kinase activity"/>
    <property type="evidence" value="ECO:0007669"/>
    <property type="project" value="UniProtKB-KW"/>
</dbReference>
<keyword evidence="2" id="KW-0808">Transferase</keyword>
<reference evidence="10" key="3">
    <citation type="submission" date="2025-08" db="UniProtKB">
        <authorList>
            <consortium name="Ensembl"/>
        </authorList>
    </citation>
    <scope>IDENTIFICATION</scope>
    <source>
        <strain evidence="10">HSOK</strain>
    </source>
</reference>
<dbReference type="SUPFAM" id="SSF56112">
    <property type="entry name" value="Protein kinase-like (PK-like)"/>
    <property type="match status" value="1"/>
</dbReference>
<dbReference type="InterPro" id="IPR050494">
    <property type="entry name" value="Ser_Thr_dual-spec_kinase"/>
</dbReference>
<dbReference type="PROSITE" id="PS50011">
    <property type="entry name" value="PROTEIN_KINASE_DOM"/>
    <property type="match status" value="1"/>
</dbReference>
<dbReference type="InterPro" id="IPR017441">
    <property type="entry name" value="Protein_kinase_ATP_BS"/>
</dbReference>